<dbReference type="RefSeq" id="WP_349297214.1">
    <property type="nucleotide sequence ID" value="NZ_JBEDNQ010000002.1"/>
</dbReference>
<evidence type="ECO:0000313" key="1">
    <source>
        <dbReference type="EMBL" id="MEQ3550132.1"/>
    </source>
</evidence>
<protein>
    <recommendedName>
        <fullName evidence="3">Lipoprotein</fullName>
    </recommendedName>
</protein>
<comment type="caution">
    <text evidence="1">The sequence shown here is derived from an EMBL/GenBank/DDBJ whole genome shotgun (WGS) entry which is preliminary data.</text>
</comment>
<dbReference type="EMBL" id="JBEDNQ010000002">
    <property type="protein sequence ID" value="MEQ3550132.1"/>
    <property type="molecule type" value="Genomic_DNA"/>
</dbReference>
<keyword evidence="2" id="KW-1185">Reference proteome</keyword>
<sequence>MRRALVLVVVLLAAGCGSTPDDGAGLSGAVMQYRSDIASRILTVRLRASGDVRIDRLELRPGGFDPVAPVPVGRDLGAGRTADVRVGFGPPRCDGTAAGPSTAVVTTVSGADQVVTLADDHDAIGALHRAECAERAIRAVAVIGFDRTWERDGDLLRGMLHLRRTGGADPVTVGELGGTTIFGLNPAAGTALPLVLPAGAADAALPVVVEATRCDPHALAESKRATAFVAVAAVGSGPPTRLTVAPDDADRGALLDFATDVCSHGG</sequence>
<evidence type="ECO:0008006" key="3">
    <source>
        <dbReference type="Google" id="ProtNLM"/>
    </source>
</evidence>
<gene>
    <name evidence="1" type="ORF">WIS52_06575</name>
</gene>
<organism evidence="1 2">
    <name type="scientific">Pseudonocardia nematodicida</name>
    <dbReference type="NCBI Taxonomy" id="1206997"/>
    <lineage>
        <taxon>Bacteria</taxon>
        <taxon>Bacillati</taxon>
        <taxon>Actinomycetota</taxon>
        <taxon>Actinomycetes</taxon>
        <taxon>Pseudonocardiales</taxon>
        <taxon>Pseudonocardiaceae</taxon>
        <taxon>Pseudonocardia</taxon>
    </lineage>
</organism>
<name>A0ABV1K943_9PSEU</name>
<dbReference type="PROSITE" id="PS51257">
    <property type="entry name" value="PROKAR_LIPOPROTEIN"/>
    <property type="match status" value="1"/>
</dbReference>
<proteinExistence type="predicted"/>
<evidence type="ECO:0000313" key="2">
    <source>
        <dbReference type="Proteomes" id="UP001494902"/>
    </source>
</evidence>
<accession>A0ABV1K943</accession>
<dbReference type="Proteomes" id="UP001494902">
    <property type="component" value="Unassembled WGS sequence"/>
</dbReference>
<reference evidence="1 2" key="1">
    <citation type="submission" date="2024-03" db="EMBL/GenBank/DDBJ databases">
        <title>Draft genome sequence of Pseudonocardia nematodicida JCM 31783.</title>
        <authorList>
            <person name="Butdee W."/>
            <person name="Duangmal K."/>
        </authorList>
    </citation>
    <scope>NUCLEOTIDE SEQUENCE [LARGE SCALE GENOMIC DNA]</scope>
    <source>
        <strain evidence="1 2">JCM 31783</strain>
    </source>
</reference>